<evidence type="ECO:0000313" key="2">
    <source>
        <dbReference type="Proteomes" id="UP000201129"/>
    </source>
</evidence>
<dbReference type="EMBL" id="HM071924">
    <property type="protein sequence ID" value="ADI55555.1"/>
    <property type="molecule type" value="Genomic_DNA"/>
</dbReference>
<reference evidence="1 2" key="1">
    <citation type="journal article" date="2011" name="Arch. Virol.">
        <title>The complete genome sequence of a novel T4-like bacteriophage, IME08.</title>
        <authorList>
            <person name="Jiang H."/>
            <person name="Jiang X."/>
            <person name="Wang S."/>
            <person name="Li C."/>
            <person name="Chen B."/>
            <person name="An X."/>
            <person name="Mi Z."/>
            <person name="Chen J."/>
            <person name="Tong Y."/>
        </authorList>
    </citation>
    <scope>NUCLEOTIDE SEQUENCE [LARGE SCALE GENOMIC DNA]</scope>
</reference>
<proteinExistence type="predicted"/>
<dbReference type="RefSeq" id="YP_003734376.1">
    <property type="nucleotide sequence ID" value="NC_014260.1"/>
</dbReference>
<dbReference type="OrthoDB" id="19975at10239"/>
<accession>D7RMN9</accession>
<protein>
    <submittedName>
        <fullName evidence="1">Uncharacterized protein frd.2</fullName>
    </submittedName>
</protein>
<dbReference type="InterPro" id="IPR004885">
    <property type="entry name" value="FRD2"/>
</dbReference>
<reference evidence="1 2" key="2">
    <citation type="journal article" date="2011" name="Virol. J.">
        <title>Sequence characteristics of T4-like bacteriophage IME08 benome termini revealed by high throughput sequencing.</title>
        <authorList>
            <person name="Jiang X."/>
            <person name="Jiang H."/>
            <person name="Li C."/>
            <person name="Wang S."/>
            <person name="Mi Z."/>
            <person name="An X."/>
            <person name="Chen J."/>
            <person name="Tong Y."/>
        </authorList>
    </citation>
    <scope>NUCLEOTIDE SEQUENCE [LARGE SCALE GENOMIC DNA]</scope>
</reference>
<organism evidence="1 2">
    <name type="scientific">Escherichia phage IME08</name>
    <dbReference type="NCBI Taxonomy" id="698728"/>
    <lineage>
        <taxon>Viruses</taxon>
        <taxon>Duplodnaviria</taxon>
        <taxon>Heunggongvirae</taxon>
        <taxon>Uroviricota</taxon>
        <taxon>Caudoviricetes</taxon>
        <taxon>Pantevenvirales</taxon>
        <taxon>Straboviridae</taxon>
        <taxon>Tevenvirinae</taxon>
        <taxon>Dhakavirus</taxon>
        <taxon>Dhakavirus ime08</taxon>
    </lineage>
</organism>
<dbReference type="GeneID" id="9384525"/>
<evidence type="ECO:0000313" key="1">
    <source>
        <dbReference type="EMBL" id="ADI55555.1"/>
    </source>
</evidence>
<keyword evidence="2" id="KW-1185">Reference proteome</keyword>
<dbReference type="Pfam" id="PF03197">
    <property type="entry name" value="FRD2"/>
    <property type="match status" value="1"/>
</dbReference>
<dbReference type="Proteomes" id="UP000201129">
    <property type="component" value="Segment"/>
</dbReference>
<gene>
    <name evidence="1" type="primary">frd.2</name>
</gene>
<name>D7RMN9_9CAUD</name>
<sequence>MKMEIGKKYELRPECIKDFIEMDEYENNKSMVDLIQDNGGWFEVKDMLTMDGDKFVTEIECANGETYNEVGLVPNYFELHEDEFYCFRECAEQDEVDEPVTKAGVTQIHCIVTEQNVDQIIELLQKTFKA</sequence>
<dbReference type="KEGG" id="vg:9384525"/>